<organism evidence="1 2">
    <name type="scientific">Arenibacter algicola</name>
    <dbReference type="NCBI Taxonomy" id="616991"/>
    <lineage>
        <taxon>Bacteria</taxon>
        <taxon>Pseudomonadati</taxon>
        <taxon>Bacteroidota</taxon>
        <taxon>Flavobacteriia</taxon>
        <taxon>Flavobacteriales</taxon>
        <taxon>Flavobacteriaceae</taxon>
        <taxon>Arenibacter</taxon>
    </lineage>
</organism>
<name>A0A221URY3_9FLAO</name>
<protein>
    <submittedName>
        <fullName evidence="1">Uncharacterized protein</fullName>
    </submittedName>
</protein>
<evidence type="ECO:0000313" key="1">
    <source>
        <dbReference type="EMBL" id="ASO04062.1"/>
    </source>
</evidence>
<sequence length="32" mass="3788">MKFINTLINFALDKSFNQESSKLNFFKDSSWS</sequence>
<proteinExistence type="predicted"/>
<reference evidence="1 2" key="1">
    <citation type="submission" date="2017-07" db="EMBL/GenBank/DDBJ databases">
        <title>Genome Sequence of Arenibacter algicola Strain SMS7 Isolated from a culture of the Diatom Skeletonema marinoi.</title>
        <authorList>
            <person name="Topel M."/>
            <person name="Pinder M.I.M."/>
            <person name="Johansson O.N."/>
            <person name="Kourtchenko O."/>
            <person name="Godhe A."/>
            <person name="Clarke A.K."/>
        </authorList>
    </citation>
    <scope>NUCLEOTIDE SEQUENCE [LARGE SCALE GENOMIC DNA]</scope>
    <source>
        <strain evidence="1 2">SMS7</strain>
    </source>
</reference>
<evidence type="ECO:0000313" key="2">
    <source>
        <dbReference type="Proteomes" id="UP000204551"/>
    </source>
</evidence>
<gene>
    <name evidence="1" type="ORF">AREALGSMS7_00574</name>
</gene>
<dbReference type="Proteomes" id="UP000204551">
    <property type="component" value="Chromosome"/>
</dbReference>
<dbReference type="KEGG" id="aalg:AREALGSMS7_00574"/>
<dbReference type="AlphaFoldDB" id="A0A221URY3"/>
<dbReference type="EMBL" id="CP022515">
    <property type="protein sequence ID" value="ASO04062.1"/>
    <property type="molecule type" value="Genomic_DNA"/>
</dbReference>
<accession>A0A221URY3</accession>